<protein>
    <submittedName>
        <fullName evidence="1">Uncharacterized protein</fullName>
    </submittedName>
</protein>
<dbReference type="AlphaFoldDB" id="A0A3M0JCT0"/>
<comment type="caution">
    <text evidence="1">The sequence shown here is derived from an EMBL/GenBank/DDBJ whole genome shotgun (WGS) entry which is preliminary data.</text>
</comment>
<dbReference type="Proteomes" id="UP000269221">
    <property type="component" value="Unassembled WGS sequence"/>
</dbReference>
<evidence type="ECO:0000313" key="1">
    <source>
        <dbReference type="EMBL" id="RMB98831.1"/>
    </source>
</evidence>
<gene>
    <name evidence="1" type="ORF">DUI87_25050</name>
</gene>
<accession>A0A3M0JCT0</accession>
<name>A0A3M0JCT0_HIRRU</name>
<keyword evidence="2" id="KW-1185">Reference proteome</keyword>
<dbReference type="EMBL" id="QRBI01000152">
    <property type="protein sequence ID" value="RMB98831.1"/>
    <property type="molecule type" value="Genomic_DNA"/>
</dbReference>
<evidence type="ECO:0000313" key="2">
    <source>
        <dbReference type="Proteomes" id="UP000269221"/>
    </source>
</evidence>
<sequence length="92" mass="10300">MVKLWLEINGIKFQCGKEADTAVEECEVSGARGEELTIVTRVTNQKKLLCVYCPLYKLVAVWFGPSDLLCHLTATLQITFVQHRSQEGCSPL</sequence>
<reference evidence="1 2" key="1">
    <citation type="submission" date="2018-07" db="EMBL/GenBank/DDBJ databases">
        <title>A high quality draft genome assembly of the barn swallow (H. rustica rustica).</title>
        <authorList>
            <person name="Formenti G."/>
            <person name="Chiara M."/>
            <person name="Poveda L."/>
            <person name="Francoijs K.-J."/>
            <person name="Bonisoli-Alquati A."/>
            <person name="Canova L."/>
            <person name="Gianfranceschi L."/>
            <person name="Horner D.S."/>
            <person name="Saino N."/>
        </authorList>
    </citation>
    <scope>NUCLEOTIDE SEQUENCE [LARGE SCALE GENOMIC DNA]</scope>
    <source>
        <strain evidence="1">Chelidonia</strain>
        <tissue evidence="1">Blood</tissue>
    </source>
</reference>
<proteinExistence type="predicted"/>
<organism evidence="1 2">
    <name type="scientific">Hirundo rustica rustica</name>
    <dbReference type="NCBI Taxonomy" id="333673"/>
    <lineage>
        <taxon>Eukaryota</taxon>
        <taxon>Metazoa</taxon>
        <taxon>Chordata</taxon>
        <taxon>Craniata</taxon>
        <taxon>Vertebrata</taxon>
        <taxon>Euteleostomi</taxon>
        <taxon>Archelosauria</taxon>
        <taxon>Archosauria</taxon>
        <taxon>Dinosauria</taxon>
        <taxon>Saurischia</taxon>
        <taxon>Theropoda</taxon>
        <taxon>Coelurosauria</taxon>
        <taxon>Aves</taxon>
        <taxon>Neognathae</taxon>
        <taxon>Neoaves</taxon>
        <taxon>Telluraves</taxon>
        <taxon>Australaves</taxon>
        <taxon>Passeriformes</taxon>
        <taxon>Sylvioidea</taxon>
        <taxon>Hirundinidae</taxon>
        <taxon>Hirundo</taxon>
    </lineage>
</organism>